<protein>
    <submittedName>
        <fullName evidence="2">Uncharacterized protein</fullName>
    </submittedName>
</protein>
<evidence type="ECO:0000313" key="2">
    <source>
        <dbReference type="EMBL" id="CAI9153961.1"/>
    </source>
</evidence>
<reference evidence="2" key="1">
    <citation type="submission" date="2023-04" db="EMBL/GenBank/DDBJ databases">
        <authorList>
            <consortium name="ELIXIR-Norway"/>
        </authorList>
    </citation>
    <scope>NUCLEOTIDE SEQUENCE [LARGE SCALE GENOMIC DNA]</scope>
</reference>
<sequence>MPGAPAREPEDPSQLVGPCGPRALPAACAARFPLPPGQRAGGRAWPRRPPRSASFWPRRTKNLGPGGL</sequence>
<dbReference type="Proteomes" id="UP001176941">
    <property type="component" value="Chromosome 11"/>
</dbReference>
<evidence type="ECO:0000256" key="1">
    <source>
        <dbReference type="SAM" id="MobiDB-lite"/>
    </source>
</evidence>
<name>A0ABN8Y2A2_RANTA</name>
<proteinExistence type="predicted"/>
<feature type="region of interest" description="Disordered" evidence="1">
    <location>
        <begin position="33"/>
        <end position="68"/>
    </location>
</feature>
<dbReference type="EMBL" id="OX459947">
    <property type="protein sequence ID" value="CAI9153961.1"/>
    <property type="molecule type" value="Genomic_DNA"/>
</dbReference>
<gene>
    <name evidence="2" type="ORF">MRATA1EN1_LOCUS2923</name>
</gene>
<keyword evidence="3" id="KW-1185">Reference proteome</keyword>
<organism evidence="2 3">
    <name type="scientific">Rangifer tarandus platyrhynchus</name>
    <name type="common">Svalbard reindeer</name>
    <dbReference type="NCBI Taxonomy" id="3082113"/>
    <lineage>
        <taxon>Eukaryota</taxon>
        <taxon>Metazoa</taxon>
        <taxon>Chordata</taxon>
        <taxon>Craniata</taxon>
        <taxon>Vertebrata</taxon>
        <taxon>Euteleostomi</taxon>
        <taxon>Mammalia</taxon>
        <taxon>Eutheria</taxon>
        <taxon>Laurasiatheria</taxon>
        <taxon>Artiodactyla</taxon>
        <taxon>Ruminantia</taxon>
        <taxon>Pecora</taxon>
        <taxon>Cervidae</taxon>
        <taxon>Odocoileinae</taxon>
        <taxon>Rangifer</taxon>
    </lineage>
</organism>
<evidence type="ECO:0000313" key="3">
    <source>
        <dbReference type="Proteomes" id="UP001176941"/>
    </source>
</evidence>
<accession>A0ABN8Y2A2</accession>